<name>A0A2U8GT80_9RHOO</name>
<keyword evidence="1" id="KW-0812">Transmembrane</keyword>
<dbReference type="GO" id="GO:0016020">
    <property type="term" value="C:membrane"/>
    <property type="evidence" value="ECO:0007669"/>
    <property type="project" value="InterPro"/>
</dbReference>
<feature type="transmembrane region" description="Helical" evidence="1">
    <location>
        <begin position="56"/>
        <end position="78"/>
    </location>
</feature>
<proteinExistence type="predicted"/>
<keyword evidence="3" id="KW-1185">Reference proteome</keyword>
<organism evidence="2 3">
    <name type="scientific">Parazoarcus communis</name>
    <dbReference type="NCBI Taxonomy" id="41977"/>
    <lineage>
        <taxon>Bacteria</taxon>
        <taxon>Pseudomonadati</taxon>
        <taxon>Pseudomonadota</taxon>
        <taxon>Betaproteobacteria</taxon>
        <taxon>Rhodocyclales</taxon>
        <taxon>Zoogloeaceae</taxon>
        <taxon>Parazoarcus</taxon>
    </lineage>
</organism>
<feature type="transmembrane region" description="Helical" evidence="1">
    <location>
        <begin position="90"/>
        <end position="112"/>
    </location>
</feature>
<keyword evidence="1" id="KW-0472">Membrane</keyword>
<protein>
    <submittedName>
        <fullName evidence="2">Succinate dehydrogenase</fullName>
    </submittedName>
</protein>
<dbReference type="AlphaFoldDB" id="A0A2U8GT80"/>
<gene>
    <name evidence="2" type="ORF">CEW83_15560</name>
</gene>
<dbReference type="RefSeq" id="WP_108950152.1">
    <property type="nucleotide sequence ID" value="NZ_CP022187.1"/>
</dbReference>
<evidence type="ECO:0000313" key="2">
    <source>
        <dbReference type="EMBL" id="AWI76453.1"/>
    </source>
</evidence>
<dbReference type="KEGG" id="acom:CEW83_15560"/>
<evidence type="ECO:0000313" key="3">
    <source>
        <dbReference type="Proteomes" id="UP000244930"/>
    </source>
</evidence>
<reference evidence="2 3" key="1">
    <citation type="submission" date="2017-06" db="EMBL/GenBank/DDBJ databases">
        <title>Azoarcus.</title>
        <authorList>
            <person name="Woo J.-H."/>
            <person name="Kim H.-S."/>
        </authorList>
    </citation>
    <scope>NUCLEOTIDE SEQUENCE [LARGE SCALE GENOMIC DNA]</scope>
    <source>
        <strain evidence="2 3">TSPY31</strain>
    </source>
</reference>
<accession>A0A2U8GT80</accession>
<dbReference type="InterPro" id="IPR034804">
    <property type="entry name" value="SQR/QFR_C/D"/>
</dbReference>
<dbReference type="Gene3D" id="1.20.1300.10">
    <property type="entry name" value="Fumarate reductase/succinate dehydrogenase, transmembrane subunit"/>
    <property type="match status" value="1"/>
</dbReference>
<keyword evidence="1" id="KW-1133">Transmembrane helix</keyword>
<feature type="transmembrane region" description="Helical" evidence="1">
    <location>
        <begin position="12"/>
        <end position="36"/>
    </location>
</feature>
<dbReference type="Proteomes" id="UP000244930">
    <property type="component" value="Chromosome"/>
</dbReference>
<dbReference type="EMBL" id="CP022187">
    <property type="protein sequence ID" value="AWI76453.1"/>
    <property type="molecule type" value="Genomic_DNA"/>
</dbReference>
<sequence length="114" mass="12503">MSQAETRRRQWYVQRISAMVLACCVVAHLAIMIYAVRGGLSGAEILERTQGSWLFGAFYAVFVLGCAAHVPVGVSNIAEEWFGVRGFKSVLIAQLFTWGILILGLRAVWGVIAT</sequence>
<evidence type="ECO:0000256" key="1">
    <source>
        <dbReference type="SAM" id="Phobius"/>
    </source>
</evidence>
<dbReference type="SUPFAM" id="SSF81343">
    <property type="entry name" value="Fumarate reductase respiratory complex transmembrane subunits"/>
    <property type="match status" value="1"/>
</dbReference>